<reference evidence="3" key="1">
    <citation type="submission" date="2018-05" db="EMBL/GenBank/DDBJ databases">
        <authorList>
            <person name="Deangelis K."/>
            <person name="Huntemann M."/>
            <person name="Clum A."/>
            <person name="Pillay M."/>
            <person name="Palaniappan K."/>
            <person name="Varghese N."/>
            <person name="Mikhailova N."/>
            <person name="Stamatis D."/>
            <person name="Reddy T."/>
            <person name="Daum C."/>
            <person name="Shapiro N."/>
            <person name="Ivanova N."/>
            <person name="Kyrpides N."/>
            <person name="Woyke T."/>
        </authorList>
    </citation>
    <scope>NUCLEOTIDE SEQUENCE [LARGE SCALE GENOMIC DNA]</scope>
    <source>
        <strain evidence="3">GAS496</strain>
    </source>
</reference>
<dbReference type="CDD" id="cd00130">
    <property type="entry name" value="PAS"/>
    <property type="match status" value="1"/>
</dbReference>
<dbReference type="RefSeq" id="WP_110315748.1">
    <property type="nucleotide sequence ID" value="NZ_QJJU01000004.1"/>
</dbReference>
<protein>
    <submittedName>
        <fullName evidence="2">PAS domain S-box-containing protein</fullName>
    </submittedName>
</protein>
<evidence type="ECO:0000259" key="1">
    <source>
        <dbReference type="PROSITE" id="PS50112"/>
    </source>
</evidence>
<dbReference type="InterPro" id="IPR000014">
    <property type="entry name" value="PAS"/>
</dbReference>
<keyword evidence="3" id="KW-1185">Reference proteome</keyword>
<dbReference type="Proteomes" id="UP000247781">
    <property type="component" value="Unassembled WGS sequence"/>
</dbReference>
<gene>
    <name evidence="2" type="ORF">C8E89_10447</name>
</gene>
<dbReference type="Pfam" id="PF00989">
    <property type="entry name" value="PAS"/>
    <property type="match status" value="1"/>
</dbReference>
<dbReference type="InterPro" id="IPR035965">
    <property type="entry name" value="PAS-like_dom_sf"/>
</dbReference>
<dbReference type="Gene3D" id="3.30.450.20">
    <property type="entry name" value="PAS domain"/>
    <property type="match status" value="1"/>
</dbReference>
<proteinExistence type="predicted"/>
<accession>A0A318HJF3</accession>
<dbReference type="EMBL" id="QJJU01000004">
    <property type="protein sequence ID" value="PXX10252.1"/>
    <property type="molecule type" value="Genomic_DNA"/>
</dbReference>
<dbReference type="InterPro" id="IPR013767">
    <property type="entry name" value="PAS_fold"/>
</dbReference>
<dbReference type="SUPFAM" id="SSF55785">
    <property type="entry name" value="PYP-like sensor domain (PAS domain)"/>
    <property type="match status" value="1"/>
</dbReference>
<dbReference type="AlphaFoldDB" id="A0A318HJF3"/>
<dbReference type="PROSITE" id="PS50112">
    <property type="entry name" value="PAS"/>
    <property type="match status" value="1"/>
</dbReference>
<feature type="domain" description="PAS" evidence="1">
    <location>
        <begin position="17"/>
        <end position="56"/>
    </location>
</feature>
<name>A0A318HJF3_9MYCO</name>
<sequence length="140" mass="15352">MDASEATRNDQRASVTVDRDGIIHQWGDAVTEVVGYSADDTLGQNLNVVIPPVLRPLHWWGFDRAMRRGRLSRGTFKVPALRNDGRIVVARASMELIPGDGGDTAGAVVTFVGVAARWQGTAWRAALAPINLVRRIWHRG</sequence>
<reference evidence="2 3" key="2">
    <citation type="submission" date="2018-06" db="EMBL/GenBank/DDBJ databases">
        <title>Sequencing of bacterial isolates from soil warming experiment in Harvard Forest, Massachusetts, USA.</title>
        <authorList>
            <person name="Deangelis K.PhD."/>
        </authorList>
    </citation>
    <scope>NUCLEOTIDE SEQUENCE [LARGE SCALE GENOMIC DNA]</scope>
    <source>
        <strain evidence="2 3">GAS496</strain>
    </source>
</reference>
<evidence type="ECO:0000313" key="3">
    <source>
        <dbReference type="Proteomes" id="UP000247781"/>
    </source>
</evidence>
<evidence type="ECO:0000313" key="2">
    <source>
        <dbReference type="EMBL" id="PXX10252.1"/>
    </source>
</evidence>
<dbReference type="GO" id="GO:0006355">
    <property type="term" value="P:regulation of DNA-templated transcription"/>
    <property type="evidence" value="ECO:0007669"/>
    <property type="project" value="InterPro"/>
</dbReference>
<dbReference type="OrthoDB" id="3687827at2"/>
<organism evidence="2 3">
    <name type="scientific">Mycolicibacterium moriokaense</name>
    <dbReference type="NCBI Taxonomy" id="39691"/>
    <lineage>
        <taxon>Bacteria</taxon>
        <taxon>Bacillati</taxon>
        <taxon>Actinomycetota</taxon>
        <taxon>Actinomycetes</taxon>
        <taxon>Mycobacteriales</taxon>
        <taxon>Mycobacteriaceae</taxon>
        <taxon>Mycolicibacterium</taxon>
    </lineage>
</organism>
<comment type="caution">
    <text evidence="2">The sequence shown here is derived from an EMBL/GenBank/DDBJ whole genome shotgun (WGS) entry which is preliminary data.</text>
</comment>
<dbReference type="NCBIfam" id="TIGR00229">
    <property type="entry name" value="sensory_box"/>
    <property type="match status" value="1"/>
</dbReference>